<keyword evidence="4" id="KW-0411">Iron-sulfur</keyword>
<dbReference type="SUPFAM" id="SSF54862">
    <property type="entry name" value="4Fe-4S ferredoxins"/>
    <property type="match status" value="1"/>
</dbReference>
<dbReference type="InterPro" id="IPR017896">
    <property type="entry name" value="4Fe4S_Fe-S-bd"/>
</dbReference>
<protein>
    <submittedName>
        <fullName evidence="7">Periplasmic [Fe] hydrogenase large subunit</fullName>
        <ecNumber evidence="7">1.12.7.2</ecNumber>
    </submittedName>
</protein>
<evidence type="ECO:0000256" key="2">
    <source>
        <dbReference type="ARBA" id="ARBA00022723"/>
    </source>
</evidence>
<dbReference type="InterPro" id="IPR017900">
    <property type="entry name" value="4Fe4S_Fe_S_CS"/>
</dbReference>
<dbReference type="EMBL" id="LT608328">
    <property type="protein sequence ID" value="SCM56375.1"/>
    <property type="molecule type" value="Genomic_DNA"/>
</dbReference>
<keyword evidence="7" id="KW-0560">Oxidoreductase</keyword>
<dbReference type="Pfam" id="PF04060">
    <property type="entry name" value="FeS"/>
    <property type="match status" value="1"/>
</dbReference>
<dbReference type="PANTHER" id="PTHR43560">
    <property type="entry name" value="ION-TRANSLOCATING OXIDOREDUCTASE COMPLEX SUBUNIT B"/>
    <property type="match status" value="1"/>
</dbReference>
<gene>
    <name evidence="7" type="primary">hydA</name>
    <name evidence="7" type="ORF">ING2E5A_0849</name>
</gene>
<evidence type="ECO:0000256" key="4">
    <source>
        <dbReference type="ARBA" id="ARBA00023014"/>
    </source>
</evidence>
<dbReference type="Pfam" id="PF02906">
    <property type="entry name" value="Fe_hyd_lg_C"/>
    <property type="match status" value="2"/>
</dbReference>
<dbReference type="PANTHER" id="PTHR43560:SF1">
    <property type="entry name" value="ION-TRANSLOCATING OXIDOREDUCTASE COMPLEX SUBUNIT B"/>
    <property type="match status" value="1"/>
</dbReference>
<dbReference type="GO" id="GO:0046872">
    <property type="term" value="F:metal ion binding"/>
    <property type="evidence" value="ECO:0007669"/>
    <property type="project" value="UniProtKB-KW"/>
</dbReference>
<dbReference type="EC" id="1.12.7.2" evidence="7"/>
<reference evidence="7 8" key="1">
    <citation type="submission" date="2016-08" db="EMBL/GenBank/DDBJ databases">
        <authorList>
            <person name="Seilhamer J.J."/>
        </authorList>
    </citation>
    <scope>NUCLEOTIDE SEQUENCE [LARGE SCALE GENOMIC DNA]</scope>
    <source>
        <strain evidence="7">ING2-E5A</strain>
    </source>
</reference>
<dbReference type="Proteomes" id="UP000178485">
    <property type="component" value="Chromosome i"/>
</dbReference>
<accession>A0A1G4G5E3</accession>
<dbReference type="GO" id="GO:0008901">
    <property type="term" value="F:ferredoxin hydrogenase activity"/>
    <property type="evidence" value="ECO:0007669"/>
    <property type="project" value="UniProtKB-EC"/>
</dbReference>
<dbReference type="InterPro" id="IPR007202">
    <property type="entry name" value="4Fe-4S_dom"/>
</dbReference>
<feature type="domain" description="4Fe-4S" evidence="6">
    <location>
        <begin position="375"/>
        <end position="434"/>
    </location>
</feature>
<dbReference type="Pfam" id="PF13237">
    <property type="entry name" value="Fer4_10"/>
    <property type="match status" value="1"/>
</dbReference>
<dbReference type="STRING" id="1642646.ING2E5A_0849"/>
<dbReference type="Gene3D" id="3.30.70.20">
    <property type="match status" value="1"/>
</dbReference>
<feature type="domain" description="4Fe-4S ferredoxin-type" evidence="5">
    <location>
        <begin position="41"/>
        <end position="66"/>
    </location>
</feature>
<dbReference type="AlphaFoldDB" id="A0A1G4G5E3"/>
<evidence type="ECO:0000256" key="3">
    <source>
        <dbReference type="ARBA" id="ARBA00023004"/>
    </source>
</evidence>
<organism evidence="7 8">
    <name type="scientific">Petrimonas mucosa</name>
    <dbReference type="NCBI Taxonomy" id="1642646"/>
    <lineage>
        <taxon>Bacteria</taxon>
        <taxon>Pseudomonadati</taxon>
        <taxon>Bacteroidota</taxon>
        <taxon>Bacteroidia</taxon>
        <taxon>Bacteroidales</taxon>
        <taxon>Dysgonomonadaceae</taxon>
        <taxon>Petrimonas</taxon>
    </lineage>
</organism>
<evidence type="ECO:0000256" key="1">
    <source>
        <dbReference type="ARBA" id="ARBA00022485"/>
    </source>
</evidence>
<dbReference type="Gene3D" id="1.10.15.40">
    <property type="entry name" value="Electron transport complex subunit B, putative Fe-S cluster"/>
    <property type="match status" value="1"/>
</dbReference>
<evidence type="ECO:0000259" key="6">
    <source>
        <dbReference type="PROSITE" id="PS51656"/>
    </source>
</evidence>
<dbReference type="InterPro" id="IPR009016">
    <property type="entry name" value="Fe_hydrogenase"/>
</dbReference>
<keyword evidence="3" id="KW-0408">Iron</keyword>
<dbReference type="PROSITE" id="PS51379">
    <property type="entry name" value="4FE4S_FER_2"/>
    <property type="match status" value="2"/>
</dbReference>
<keyword evidence="2" id="KW-0479">Metal-binding</keyword>
<feature type="domain" description="4Fe-4S ferredoxin-type" evidence="5">
    <location>
        <begin position="8"/>
        <end position="37"/>
    </location>
</feature>
<dbReference type="KEGG" id="pmuc:ING2E5A_0849"/>
<dbReference type="Gene3D" id="3.40.950.10">
    <property type="entry name" value="Fe-only Hydrogenase (Larger Subunit), Chain L, domain 3"/>
    <property type="match status" value="1"/>
</dbReference>
<proteinExistence type="predicted"/>
<dbReference type="InterPro" id="IPR004108">
    <property type="entry name" value="Fe_hydrogenase_lsu_C"/>
</dbReference>
<name>A0A1G4G5E3_9BACT</name>
<dbReference type="GO" id="GO:0051539">
    <property type="term" value="F:4 iron, 4 sulfur cluster binding"/>
    <property type="evidence" value="ECO:0007669"/>
    <property type="project" value="UniProtKB-KW"/>
</dbReference>
<keyword evidence="8" id="KW-1185">Reference proteome</keyword>
<evidence type="ECO:0000313" key="7">
    <source>
        <dbReference type="EMBL" id="SCM56375.1"/>
    </source>
</evidence>
<dbReference type="InterPro" id="IPR050395">
    <property type="entry name" value="4Fe4S_Ferredoxin_RnfB"/>
</dbReference>
<evidence type="ECO:0000259" key="5">
    <source>
        <dbReference type="PROSITE" id="PS51379"/>
    </source>
</evidence>
<dbReference type="PROSITE" id="PS00198">
    <property type="entry name" value="4FE4S_FER_1"/>
    <property type="match status" value="2"/>
</dbReference>
<dbReference type="RefSeq" id="WP_071136307.1">
    <property type="nucleotide sequence ID" value="NZ_JAQVII010000016.1"/>
</dbReference>
<keyword evidence="1" id="KW-0004">4Fe-4S</keyword>
<dbReference type="PROSITE" id="PS51656">
    <property type="entry name" value="4FE4S"/>
    <property type="match status" value="1"/>
</dbReference>
<dbReference type="SUPFAM" id="SSF53920">
    <property type="entry name" value="Fe-only hydrogenase"/>
    <property type="match status" value="1"/>
</dbReference>
<sequence length="460" mass="51154">MKDRDYTHAVQIDTGKCIGCSHCMQVCPTQAIRIAEGHAGIIPERCVDCGECYRVCPVKAVDVEDDGLPAINRDGYRVALVPSVFIGQFPSEHTASEIMEAVRQIGFDEVLEVEQAVDFMKGVYAEVAAKEDIAVRPVISSFCPAIVRLIQVQYPSLTGQILPIKAPHDIAALYVRRSKAKAGVDPRSIFICYITPCAAKIVAAKAPVGEKISAIDGVIDMKEVYNLVSMRLMERKDTQLSKQYANMSPDSVNWSLSGTEKRYFPGRALAIDGMENAMEFLDRLESGRVTGVDFLEMRACDQGCAGGILCPGNRFLTVERLEQRERKLTLLTERSGAGRNSLMDYAEALRGESATDQVYPRAGLLLDEDMEIALHKMERIKRLSTYLPGFDCGACGAPTCRSLAEDIVRDKATISYCVFVQRVMEKNYNLSPDQSFHVIERIWGRDRLNKYQQQHGKTNT</sequence>
<evidence type="ECO:0000313" key="8">
    <source>
        <dbReference type="Proteomes" id="UP000178485"/>
    </source>
</evidence>